<evidence type="ECO:0000256" key="8">
    <source>
        <dbReference type="ARBA" id="ARBA00023295"/>
    </source>
</evidence>
<dbReference type="PROSITE" id="PS51909">
    <property type="entry name" value="LYSOZYME_I"/>
    <property type="match status" value="1"/>
</dbReference>
<sequence>MFKLVYVVVLFMVQMPTGAIRKSSADISNECLHCICMVESDCKDPKCVMDLGSLSCGPYQIKDPYWNDCGKPGSSWKECASNKTCAENCMRQYRIRYQNRIGSCSRYCEFQARLHNGGPNGCTTRKSSTDVYWAKVKKCLETGLPWR</sequence>
<dbReference type="InterPro" id="IPR008597">
    <property type="entry name" value="Invert_lysozyme"/>
</dbReference>
<dbReference type="GO" id="GO:0042742">
    <property type="term" value="P:defense response to bacterium"/>
    <property type="evidence" value="ECO:0007669"/>
    <property type="project" value="UniProtKB-KW"/>
</dbReference>
<evidence type="ECO:0000256" key="7">
    <source>
        <dbReference type="ARBA" id="ARBA00023157"/>
    </source>
</evidence>
<dbReference type="PANTHER" id="PTHR11195">
    <property type="entry name" value="DESTABILASE-RELATED"/>
    <property type="match status" value="1"/>
</dbReference>
<reference evidence="12" key="1">
    <citation type="journal article" date="2021" name="Genome Biol. Evol.">
        <title>A High-Quality Reference Genome for a Parasitic Bivalve with Doubly Uniparental Inheritance (Bivalvia: Unionida).</title>
        <authorList>
            <person name="Smith C.H."/>
        </authorList>
    </citation>
    <scope>NUCLEOTIDE SEQUENCE</scope>
    <source>
        <strain evidence="12">CHS0354</strain>
    </source>
</reference>
<feature type="chain" id="PRO_5042276724" description="lysozyme" evidence="11">
    <location>
        <begin position="20"/>
        <end position="147"/>
    </location>
</feature>
<name>A0AAE0SY33_9BIVA</name>
<dbReference type="GO" id="GO:0003796">
    <property type="term" value="F:lysozyme activity"/>
    <property type="evidence" value="ECO:0007669"/>
    <property type="project" value="UniProtKB-EC"/>
</dbReference>
<evidence type="ECO:0000256" key="5">
    <source>
        <dbReference type="ARBA" id="ARBA00022801"/>
    </source>
</evidence>
<dbReference type="PANTHER" id="PTHR11195:SF13">
    <property type="entry name" value="INVERTEBRATE-TYPE LYSOZYME 2-RELATED"/>
    <property type="match status" value="1"/>
</dbReference>
<feature type="active site" description="Nucleophile" evidence="9">
    <location>
        <position position="50"/>
    </location>
</feature>
<dbReference type="Proteomes" id="UP001195483">
    <property type="component" value="Unassembled WGS sequence"/>
</dbReference>
<dbReference type="InterPro" id="IPR023346">
    <property type="entry name" value="Lysozyme-like_dom_sf"/>
</dbReference>
<reference evidence="12" key="2">
    <citation type="journal article" date="2021" name="Genome Biol. Evol.">
        <title>Developing a high-quality reference genome for a parasitic bivalve with doubly uniparental inheritance (Bivalvia: Unionida).</title>
        <authorList>
            <person name="Smith C.H."/>
        </authorList>
    </citation>
    <scope>NUCLEOTIDE SEQUENCE</scope>
    <source>
        <strain evidence="12">CHS0354</strain>
        <tissue evidence="12">Mantle</tissue>
    </source>
</reference>
<organism evidence="12 13">
    <name type="scientific">Potamilus streckersoni</name>
    <dbReference type="NCBI Taxonomy" id="2493646"/>
    <lineage>
        <taxon>Eukaryota</taxon>
        <taxon>Metazoa</taxon>
        <taxon>Spiralia</taxon>
        <taxon>Lophotrochozoa</taxon>
        <taxon>Mollusca</taxon>
        <taxon>Bivalvia</taxon>
        <taxon>Autobranchia</taxon>
        <taxon>Heteroconchia</taxon>
        <taxon>Palaeoheterodonta</taxon>
        <taxon>Unionida</taxon>
        <taxon>Unionoidea</taxon>
        <taxon>Unionidae</taxon>
        <taxon>Ambleminae</taxon>
        <taxon>Lampsilini</taxon>
        <taxon>Potamilus</taxon>
    </lineage>
</organism>
<reference evidence="12" key="3">
    <citation type="submission" date="2023-05" db="EMBL/GenBank/DDBJ databases">
        <authorList>
            <person name="Smith C.H."/>
        </authorList>
    </citation>
    <scope>NUCLEOTIDE SEQUENCE</scope>
    <source>
        <strain evidence="12">CHS0354</strain>
        <tissue evidence="12">Mantle</tissue>
    </source>
</reference>
<keyword evidence="7 10" id="KW-1015">Disulfide bond</keyword>
<dbReference type="Gene3D" id="1.10.530.10">
    <property type="match status" value="1"/>
</dbReference>
<feature type="disulfide bond" evidence="10">
    <location>
        <begin position="36"/>
        <end position="42"/>
    </location>
</feature>
<feature type="disulfide bond" evidence="10">
    <location>
        <begin position="79"/>
        <end position="85"/>
    </location>
</feature>
<accession>A0AAE0SY33</accession>
<evidence type="ECO:0000256" key="4">
    <source>
        <dbReference type="ARBA" id="ARBA00022638"/>
    </source>
</evidence>
<keyword evidence="5" id="KW-0378">Hydrolase</keyword>
<keyword evidence="8" id="KW-0326">Glycosidase</keyword>
<evidence type="ECO:0000256" key="2">
    <source>
        <dbReference type="ARBA" id="ARBA00012732"/>
    </source>
</evidence>
<dbReference type="GO" id="GO:0031640">
    <property type="term" value="P:killing of cells of another organism"/>
    <property type="evidence" value="ECO:0007669"/>
    <property type="project" value="UniProtKB-KW"/>
</dbReference>
<keyword evidence="3" id="KW-0929">Antimicrobial</keyword>
<evidence type="ECO:0000256" key="9">
    <source>
        <dbReference type="PIRSR" id="PIRSR608597-1"/>
    </source>
</evidence>
<feature type="disulfide bond" evidence="10">
    <location>
        <begin position="104"/>
        <end position="122"/>
    </location>
</feature>
<evidence type="ECO:0000313" key="12">
    <source>
        <dbReference type="EMBL" id="KAK3599708.1"/>
    </source>
</evidence>
<dbReference type="EC" id="3.2.1.17" evidence="2"/>
<feature type="disulfide bond" evidence="10">
    <location>
        <begin position="31"/>
        <end position="108"/>
    </location>
</feature>
<evidence type="ECO:0000256" key="3">
    <source>
        <dbReference type="ARBA" id="ARBA00022529"/>
    </source>
</evidence>
<evidence type="ECO:0000256" key="1">
    <source>
        <dbReference type="ARBA" id="ARBA00000632"/>
    </source>
</evidence>
<dbReference type="EMBL" id="JAEAOA010002176">
    <property type="protein sequence ID" value="KAK3599708.1"/>
    <property type="molecule type" value="Genomic_DNA"/>
</dbReference>
<keyword evidence="6" id="KW-0044">Antibiotic</keyword>
<dbReference type="SUPFAM" id="SSF53955">
    <property type="entry name" value="Lysozyme-like"/>
    <property type="match status" value="1"/>
</dbReference>
<evidence type="ECO:0000313" key="13">
    <source>
        <dbReference type="Proteomes" id="UP001195483"/>
    </source>
</evidence>
<dbReference type="AlphaFoldDB" id="A0AAE0SY33"/>
<evidence type="ECO:0000256" key="11">
    <source>
        <dbReference type="SAM" id="SignalP"/>
    </source>
</evidence>
<feature type="disulfide bond" evidence="10">
    <location>
        <begin position="47"/>
        <end position="56"/>
    </location>
</feature>
<gene>
    <name evidence="12" type="ORF">CHS0354_037181</name>
</gene>
<feature type="disulfide bond" evidence="10">
    <location>
        <begin position="69"/>
        <end position="89"/>
    </location>
</feature>
<keyword evidence="13" id="KW-1185">Reference proteome</keyword>
<protein>
    <recommendedName>
        <fullName evidence="2">lysozyme</fullName>
        <ecNumber evidence="2">3.2.1.17</ecNumber>
    </recommendedName>
</protein>
<feature type="active site" description="Proton donor" evidence="9">
    <location>
        <position position="39"/>
    </location>
</feature>
<comment type="caution">
    <text evidence="12">The sequence shown here is derived from an EMBL/GenBank/DDBJ whole genome shotgun (WGS) entry which is preliminary data.</text>
</comment>
<evidence type="ECO:0000256" key="10">
    <source>
        <dbReference type="PIRSR" id="PIRSR608597-3"/>
    </source>
</evidence>
<proteinExistence type="predicted"/>
<comment type="catalytic activity">
    <reaction evidence="1">
        <text>Hydrolysis of (1-&gt;4)-beta-linkages between N-acetylmuramic acid and N-acetyl-D-glucosamine residues in a peptidoglycan and between N-acetyl-D-glucosamine residues in chitodextrins.</text>
        <dbReference type="EC" id="3.2.1.17"/>
    </reaction>
</comment>
<keyword evidence="11" id="KW-0732">Signal</keyword>
<dbReference type="Pfam" id="PF05497">
    <property type="entry name" value="Destabilase"/>
    <property type="match status" value="1"/>
</dbReference>
<feature type="signal peptide" evidence="11">
    <location>
        <begin position="1"/>
        <end position="19"/>
    </location>
</feature>
<evidence type="ECO:0000256" key="6">
    <source>
        <dbReference type="ARBA" id="ARBA00023022"/>
    </source>
</evidence>
<keyword evidence="4" id="KW-0081">Bacteriolytic enzyme</keyword>